<keyword evidence="7 9" id="KW-0675">Receptor</keyword>
<name>A0AAJ7WXX8_PETMA</name>
<keyword evidence="2" id="KW-1003">Cell membrane</keyword>
<dbReference type="Gene3D" id="1.20.1070.10">
    <property type="entry name" value="Rhodopsin 7-helix transmembrane proteins"/>
    <property type="match status" value="1"/>
</dbReference>
<keyword evidence="3 9" id="KW-0812">Transmembrane</keyword>
<feature type="transmembrane region" description="Helical" evidence="10">
    <location>
        <begin position="44"/>
        <end position="70"/>
    </location>
</feature>
<feature type="transmembrane region" description="Helical" evidence="10">
    <location>
        <begin position="213"/>
        <end position="231"/>
    </location>
</feature>
<feature type="transmembrane region" description="Helical" evidence="10">
    <location>
        <begin position="159"/>
        <end position="178"/>
    </location>
</feature>
<keyword evidence="8 9" id="KW-0807">Transducer</keyword>
<evidence type="ECO:0000256" key="5">
    <source>
        <dbReference type="ARBA" id="ARBA00023040"/>
    </source>
</evidence>
<organism evidence="12 13">
    <name type="scientific">Petromyzon marinus</name>
    <name type="common">Sea lamprey</name>
    <dbReference type="NCBI Taxonomy" id="7757"/>
    <lineage>
        <taxon>Eukaryota</taxon>
        <taxon>Metazoa</taxon>
        <taxon>Chordata</taxon>
        <taxon>Craniata</taxon>
        <taxon>Vertebrata</taxon>
        <taxon>Cyclostomata</taxon>
        <taxon>Hyperoartia</taxon>
        <taxon>Petromyzontiformes</taxon>
        <taxon>Petromyzontidae</taxon>
        <taxon>Petromyzon</taxon>
    </lineage>
</organism>
<dbReference type="PROSITE" id="PS00237">
    <property type="entry name" value="G_PROTEIN_RECEP_F1_1"/>
    <property type="match status" value="1"/>
</dbReference>
<feature type="transmembrane region" description="Helical" evidence="10">
    <location>
        <begin position="120"/>
        <end position="138"/>
    </location>
</feature>
<feature type="transmembrane region" description="Helical" evidence="10">
    <location>
        <begin position="82"/>
        <end position="100"/>
    </location>
</feature>
<proteinExistence type="inferred from homology"/>
<accession>A0AAJ7WXX8</accession>
<dbReference type="SUPFAM" id="SSF81321">
    <property type="entry name" value="Family A G protein-coupled receptor-like"/>
    <property type="match status" value="1"/>
</dbReference>
<dbReference type="GO" id="GO:0005886">
    <property type="term" value="C:plasma membrane"/>
    <property type="evidence" value="ECO:0007669"/>
    <property type="project" value="UniProtKB-SubCell"/>
</dbReference>
<dbReference type="PANTHER" id="PTHR24249">
    <property type="entry name" value="HISTAMINE RECEPTOR-RELATED G-PROTEIN COUPLED RECEPTOR"/>
    <property type="match status" value="1"/>
</dbReference>
<evidence type="ECO:0000256" key="1">
    <source>
        <dbReference type="ARBA" id="ARBA00004651"/>
    </source>
</evidence>
<dbReference type="InterPro" id="IPR017452">
    <property type="entry name" value="GPCR_Rhodpsn_7TM"/>
</dbReference>
<dbReference type="Pfam" id="PF00001">
    <property type="entry name" value="7tm_1"/>
    <property type="match status" value="1"/>
</dbReference>
<evidence type="ECO:0000256" key="10">
    <source>
        <dbReference type="SAM" id="Phobius"/>
    </source>
</evidence>
<evidence type="ECO:0000256" key="2">
    <source>
        <dbReference type="ARBA" id="ARBA00022475"/>
    </source>
</evidence>
<evidence type="ECO:0000313" key="13">
    <source>
        <dbReference type="RefSeq" id="XP_032814085.1"/>
    </source>
</evidence>
<keyword evidence="4 10" id="KW-1133">Transmembrane helix</keyword>
<keyword evidence="5 9" id="KW-0297">G-protein coupled receptor</keyword>
<gene>
    <name evidence="13" type="primary">LOC116944539</name>
</gene>
<dbReference type="RefSeq" id="XP_032814085.1">
    <property type="nucleotide sequence ID" value="XM_032958194.1"/>
</dbReference>
<dbReference type="PROSITE" id="PS50262">
    <property type="entry name" value="G_PROTEIN_RECEP_F1_2"/>
    <property type="match status" value="1"/>
</dbReference>
<comment type="similarity">
    <text evidence="9">Belongs to the G-protein coupled receptor 1 family.</text>
</comment>
<keyword evidence="12" id="KW-1185">Reference proteome</keyword>
<evidence type="ECO:0000256" key="6">
    <source>
        <dbReference type="ARBA" id="ARBA00023136"/>
    </source>
</evidence>
<dbReference type="AlphaFoldDB" id="A0AAJ7WXX8"/>
<protein>
    <submittedName>
        <fullName evidence="13">Trace amine-associated receptor 7g-like</fullName>
    </submittedName>
</protein>
<evidence type="ECO:0000256" key="8">
    <source>
        <dbReference type="ARBA" id="ARBA00023224"/>
    </source>
</evidence>
<feature type="transmembrane region" description="Helical" evidence="10">
    <location>
        <begin position="275"/>
        <end position="295"/>
    </location>
</feature>
<dbReference type="PANTHER" id="PTHR24249:SF376">
    <property type="entry name" value="G-PROTEIN COUPLED RECEPTORS FAMILY 1 PROFILE DOMAIN-CONTAINING PROTEIN"/>
    <property type="match status" value="1"/>
</dbReference>
<evidence type="ECO:0000313" key="12">
    <source>
        <dbReference type="Proteomes" id="UP001318040"/>
    </source>
</evidence>
<evidence type="ECO:0000259" key="11">
    <source>
        <dbReference type="PROSITE" id="PS50262"/>
    </source>
</evidence>
<sequence>MFWLHIRTSMDNQSDVEAPRLLCVNSYNNLSCSSPRLPAPQRTLALVVLISFSACTVVGNSLIVLSILYFRQLQTRTNAFTLSLALADMLVGLLVMPYSMMRAVYSCWFYGSLFCKVHTWFDFTFTSSSVIHLSCISIDRYIAVSDPLRYPKRLGPSKVALMLVVCWSTTLAYGLPFFSGWTVLGIEQVIARGSCRDACPVVGNMAFAFTNAFFAYLIPLCIMVTSYAKIFRIAREQVNKIRANSAHVPGVEFSSSSTRQQWAAMRREHNATKTLGIIMGVFLIFWLPYCSVAVIDPIIGYQTSATSWDVANWIAYVNSAINPVLFASFNRSFRGAFRLIFTCRVSSSTYRNADLFNLKDSAN</sequence>
<feature type="transmembrane region" description="Helical" evidence="10">
    <location>
        <begin position="310"/>
        <end position="329"/>
    </location>
</feature>
<dbReference type="InterPro" id="IPR050569">
    <property type="entry name" value="TAAR"/>
</dbReference>
<comment type="subcellular location">
    <subcellularLocation>
        <location evidence="1">Cell membrane</location>
        <topology evidence="1">Multi-pass membrane protein</topology>
    </subcellularLocation>
</comment>
<evidence type="ECO:0000256" key="4">
    <source>
        <dbReference type="ARBA" id="ARBA00022989"/>
    </source>
</evidence>
<dbReference type="GO" id="GO:0001594">
    <property type="term" value="F:trace-amine receptor activity"/>
    <property type="evidence" value="ECO:0007669"/>
    <property type="project" value="TreeGrafter"/>
</dbReference>
<keyword evidence="6 10" id="KW-0472">Membrane</keyword>
<dbReference type="InterPro" id="IPR000276">
    <property type="entry name" value="GPCR_Rhodpsn"/>
</dbReference>
<dbReference type="SMART" id="SM01381">
    <property type="entry name" value="7TM_GPCR_Srsx"/>
    <property type="match status" value="1"/>
</dbReference>
<dbReference type="PRINTS" id="PR00237">
    <property type="entry name" value="GPCRRHODOPSN"/>
</dbReference>
<reference evidence="13" key="1">
    <citation type="submission" date="2025-08" db="UniProtKB">
        <authorList>
            <consortium name="RefSeq"/>
        </authorList>
    </citation>
    <scope>IDENTIFICATION</scope>
    <source>
        <tissue evidence="13">Sperm</tissue>
    </source>
</reference>
<feature type="domain" description="G-protein coupled receptors family 1 profile" evidence="11">
    <location>
        <begin position="59"/>
        <end position="326"/>
    </location>
</feature>
<evidence type="ECO:0000256" key="3">
    <source>
        <dbReference type="ARBA" id="ARBA00022692"/>
    </source>
</evidence>
<evidence type="ECO:0000256" key="7">
    <source>
        <dbReference type="ARBA" id="ARBA00023170"/>
    </source>
</evidence>
<dbReference type="KEGG" id="pmrn:116944539"/>
<dbReference type="Proteomes" id="UP001318040">
    <property type="component" value="Chromosome 21"/>
</dbReference>
<evidence type="ECO:0000256" key="9">
    <source>
        <dbReference type="RuleBase" id="RU000688"/>
    </source>
</evidence>